<feature type="region of interest" description="Disordered" evidence="1">
    <location>
        <begin position="118"/>
        <end position="152"/>
    </location>
</feature>
<dbReference type="InterPro" id="IPR013320">
    <property type="entry name" value="ConA-like_dom_sf"/>
</dbReference>
<name>A0AAE0LBJ4_9CHLO</name>
<organism evidence="2 3">
    <name type="scientific">Cymbomonas tetramitiformis</name>
    <dbReference type="NCBI Taxonomy" id="36881"/>
    <lineage>
        <taxon>Eukaryota</taxon>
        <taxon>Viridiplantae</taxon>
        <taxon>Chlorophyta</taxon>
        <taxon>Pyramimonadophyceae</taxon>
        <taxon>Pyramimonadales</taxon>
        <taxon>Pyramimonadaceae</taxon>
        <taxon>Cymbomonas</taxon>
    </lineage>
</organism>
<dbReference type="Gene3D" id="2.60.120.200">
    <property type="match status" value="1"/>
</dbReference>
<evidence type="ECO:0000313" key="2">
    <source>
        <dbReference type="EMBL" id="KAK3279391.1"/>
    </source>
</evidence>
<dbReference type="EMBL" id="LGRX02004953">
    <property type="protein sequence ID" value="KAK3279391.1"/>
    <property type="molecule type" value="Genomic_DNA"/>
</dbReference>
<feature type="compositionally biased region" description="Low complexity" evidence="1">
    <location>
        <begin position="407"/>
        <end position="426"/>
    </location>
</feature>
<feature type="region of interest" description="Disordered" evidence="1">
    <location>
        <begin position="981"/>
        <end position="1006"/>
    </location>
</feature>
<feature type="region of interest" description="Disordered" evidence="1">
    <location>
        <begin position="465"/>
        <end position="487"/>
    </location>
</feature>
<sequence>AAAGYYHTVFMTGDLSAVDAADTSLVSLPSLPSAAELGRLPASPPPAATTGAAADMPFYGVGDFYGLEEFYGLPVPPNIDAYALTPPSSSPPAHSLHPATSLATHAGGGLIAGHGAATGATARAAAPQGGAVGERRERQLREGLPARVPTPHLDPEETAALLAASPAPSAPTQRFTAAAPFDLAGRALVFAPRGVTTYQTCLEDNLPSGAPASPAASPGATHVDFDGDGVFSQSVQLSAPFHFFGRGYAEMRVEASGRLTFGAGAGKRAGAAATWPPLGVLDAHLATPGISALLVAAAEVPAGVACWHEEVDPGTAEARLLVTWQLPGDGREGLGGFTAQAALHLGTGRIRLAWAGSWEARAAELVVGLSAGPELAHVPQSDLSASPWCAAPGSSDGADDERGGVGDADSGAAASAQAHTLAPRPSGSRRRADRGRAARRRTEERRAAAAAALAANSPFKELFSGLGGAKASPSPSPSLHGDAQHSDVHDLTRRLIVRAEQLADDVAAAAGESPGGSAEDPISRAGSLYRGGRRSGAEGEGSAGAYYYPHGVQREVPEEVVTGGGWELCYDGLESLKAAAGGQYYFANCEGEHILLAARGSVDSKNALLLLAAGRRAEVLRETHSEEAAEEHNGAFWYNVRGRSVGFAPSSAVSLQLMDVRHRYTQCEGRLSWRVVGLGHASAGGRAGCATWNAAAGEWRKVAYHRADRIHLPSEPTWADTRESTALSGGIIASSSFPSSPDMASHFVQDPFHISCQAGQGNATDSNAQFSHPGTEAVHNIDGCALECYFMRVCESFDYSSETSVADPDAPVCRLYQGKQSTAGLQRADVSKGGDTWQHCTLSRVLTRPSEHTTNREDLVPPTGAIGRAASSTAVYCQDRAVYKNDVWYAWASPCSGGCSTITFRGSWRYCTSAEFDNRPSKSEFINGQYDTGYFQKCAAPCFDNTYQHCDRSDAFVRFPDGSYYEQLICHDAGDQFGMGAPPATLGNAIGRPPSPPPRPPSPPATPPFEFYGLYGLYGFALPVSSTLDGLGVSRRFEVGEKGMKPLPGALQNDLPRGLHRPSRCAGASVGRASGIQTRAVDAAPTQVFSRGQSDPSDLTHSSLAFSPSSTAGSNATYDMCFQPRADCQGGLPDPPSTQATIMEFLDDGRHVIELNSTFPFFNEAYQKIAIGDSGDLIFTHSTTVVEEYNTSLAYHFAVPRIAVLYSDLGTTQRGSVKHETLGEGGTPSERLVVTWERVPEHYNTGANHFQVALYLTTGDIQLSWAEVTASWALVGLSPGGGAPSNFTQMAFTQAPSCATSGGLTYVDHHLHHFTGQMPETVRLPVDGVASNGNAPRSIVLRLRTAATEDYCVVSTGTAAENRSFSVMSYGSQGRCIGVMGYLNDFHPGYRGYPAHCTPVNDGAWHHVAVTYDGEGKLVVYVDGMEDNHAEGRAYGTAGQENFLGRSNDEHYPDLLVGGHAASDWLVLGDADKVLWREFYGLSGIRGDEAVSGNGGSWGWPRHSPGSDLEDAEQDAGSRMYDATGGFYGVSHEMAERYRTPSPPTGAPPHPHLMWDHAPPWWYEHGLPHPPVPAPVQVEVLPGDALAAVTLRPGESFLQEIEVVNRGDRAVQFGVQVEYWAVLLEGVEADGTRGSAALAPREVGRFRQVVAVWRGGWWGCGREASCGHLPSPDWPWQACKHNCDGVRRPFSFELLKNGEHVLEQPAWGTLPLQCATPANATDDIICDVDLIIAEGDTLTVSWYGASHAAPSALESPSHSRREDADHGTLRLDLLAIPSPPPAFSNPPRGAGGGVRRLLTSTPTATTTPTAANTVAPTTSHHHTAHPTTHSPTATIPTAAPTAGLAPPTAAPTTAAPAADSTVASPLDFPTASPTPAPTTAAPAASPTTDFAIDGPTSAPSTAPKGSPSSPPTVPSTAGPTSATSPTMPPPEGPLTLDEAGIASPVLLLDGSSQEVARGVAQAEESALITLNHSSADLRAALGSRRITLRIFPAGSSARDVVLGLPAAVRVHQHVVNASCGLAAPAASSASLEAALRIIAFHDNLSAVPPATGGPRGIYWGGAAQGVRFQLEVAFSTSPGIEAEELASLLEVTNGDVLHSRESEACRGLQADVVGWVHLADPWRQNHTAVRVQMPDTQSSTEAVYGHRPVAELFAMDTVAMEHGHCTSKRDALLIVMFSEPVIGFDVDALEFGPGIHPLVSKAISGTTASYHVYVGFNESFVGHTFVRLRSEAVEDHQGAPNLPTAKLELTRVNFLPFSQLASYHLNASNPYILAP</sequence>
<dbReference type="PANTHER" id="PTHR24216">
    <property type="entry name" value="PAXILLIN-RELATED"/>
    <property type="match status" value="1"/>
</dbReference>
<evidence type="ECO:0000256" key="1">
    <source>
        <dbReference type="SAM" id="MobiDB-lite"/>
    </source>
</evidence>
<feature type="compositionally biased region" description="Pro residues" evidence="1">
    <location>
        <begin position="993"/>
        <end position="1006"/>
    </location>
</feature>
<dbReference type="Proteomes" id="UP001190700">
    <property type="component" value="Unassembled WGS sequence"/>
</dbReference>
<keyword evidence="3" id="KW-1185">Reference proteome</keyword>
<comment type="caution">
    <text evidence="2">The sequence shown here is derived from an EMBL/GenBank/DDBJ whole genome shotgun (WGS) entry which is preliminary data.</text>
</comment>
<feature type="compositionally biased region" description="Low complexity" evidence="1">
    <location>
        <begin position="1914"/>
        <end position="1925"/>
    </location>
</feature>
<feature type="compositionally biased region" description="Low complexity" evidence="1">
    <location>
        <begin position="1799"/>
        <end position="1818"/>
    </location>
</feature>
<reference evidence="2 3" key="1">
    <citation type="journal article" date="2015" name="Genome Biol. Evol.">
        <title>Comparative Genomics of a Bacterivorous Green Alga Reveals Evolutionary Causalities and Consequences of Phago-Mixotrophic Mode of Nutrition.</title>
        <authorList>
            <person name="Burns J.A."/>
            <person name="Paasch A."/>
            <person name="Narechania A."/>
            <person name="Kim E."/>
        </authorList>
    </citation>
    <scope>NUCLEOTIDE SEQUENCE [LARGE SCALE GENOMIC DNA]</scope>
    <source>
        <strain evidence="2 3">PLY_AMNH</strain>
    </source>
</reference>
<dbReference type="SUPFAM" id="SSF49899">
    <property type="entry name" value="Concanavalin A-like lectins/glucanases"/>
    <property type="match status" value="1"/>
</dbReference>
<protein>
    <submittedName>
        <fullName evidence="2">Uncharacterized protein</fullName>
    </submittedName>
</protein>
<feature type="compositionally biased region" description="Basic and acidic residues" evidence="1">
    <location>
        <begin position="434"/>
        <end position="447"/>
    </location>
</feature>
<feature type="region of interest" description="Disordered" evidence="1">
    <location>
        <begin position="508"/>
        <end position="539"/>
    </location>
</feature>
<feature type="region of interest" description="Disordered" evidence="1">
    <location>
        <begin position="1048"/>
        <end position="1071"/>
    </location>
</feature>
<proteinExistence type="predicted"/>
<accession>A0AAE0LBJ4</accession>
<feature type="non-terminal residue" evidence="2">
    <location>
        <position position="1"/>
    </location>
</feature>
<feature type="region of interest" description="Disordered" evidence="1">
    <location>
        <begin position="1774"/>
        <end position="1937"/>
    </location>
</feature>
<feature type="compositionally biased region" description="Low complexity" evidence="1">
    <location>
        <begin position="1825"/>
        <end position="1888"/>
    </location>
</feature>
<dbReference type="PANTHER" id="PTHR24216:SF65">
    <property type="entry name" value="PAXILLIN-LIKE PROTEIN 1"/>
    <property type="match status" value="1"/>
</dbReference>
<gene>
    <name evidence="2" type="ORF">CYMTET_12723</name>
</gene>
<feature type="compositionally biased region" description="Low complexity" evidence="1">
    <location>
        <begin position="508"/>
        <end position="519"/>
    </location>
</feature>
<feature type="compositionally biased region" description="Low complexity" evidence="1">
    <location>
        <begin position="118"/>
        <end position="129"/>
    </location>
</feature>
<evidence type="ECO:0000313" key="3">
    <source>
        <dbReference type="Proteomes" id="UP001190700"/>
    </source>
</evidence>
<feature type="region of interest" description="Disordered" evidence="1">
    <location>
        <begin position="379"/>
        <end position="451"/>
    </location>
</feature>
<dbReference type="Pfam" id="PF13385">
    <property type="entry name" value="Laminin_G_3"/>
    <property type="match status" value="1"/>
</dbReference>